<dbReference type="Gene3D" id="1.10.1740.10">
    <property type="match status" value="1"/>
</dbReference>
<proteinExistence type="inferred from homology"/>
<dbReference type="PANTHER" id="PTHR43133">
    <property type="entry name" value="RNA POLYMERASE ECF-TYPE SIGMA FACTO"/>
    <property type="match status" value="1"/>
</dbReference>
<dbReference type="InterPro" id="IPR036388">
    <property type="entry name" value="WH-like_DNA-bd_sf"/>
</dbReference>
<evidence type="ECO:0000259" key="5">
    <source>
        <dbReference type="Pfam" id="PF04542"/>
    </source>
</evidence>
<keyword evidence="8" id="KW-1185">Reference proteome</keyword>
<reference evidence="7 8" key="1">
    <citation type="journal article" date="2017" name="Int. J. Syst. Evol. Microbiol.">
        <title>Achromobacter aloeverae sp. nov., isolated from the root of Aloe vera (L.) Burm.f.</title>
        <authorList>
            <person name="Kuncharoen N."/>
            <person name="Muramatsu Y."/>
            <person name="Shibata C."/>
            <person name="Kamakura Y."/>
            <person name="Nakagawa Y."/>
            <person name="Tanasupawat S."/>
        </authorList>
    </citation>
    <scope>NUCLEOTIDE SEQUENCE [LARGE SCALE GENOMIC DNA]</scope>
    <source>
        <strain evidence="7 8">AVA-1</strain>
    </source>
</reference>
<evidence type="ECO:0000256" key="4">
    <source>
        <dbReference type="ARBA" id="ARBA00023163"/>
    </source>
</evidence>
<feature type="domain" description="RNA polymerase sigma-70 region 2" evidence="5">
    <location>
        <begin position="14"/>
        <end position="79"/>
    </location>
</feature>
<keyword evidence="4" id="KW-0804">Transcription</keyword>
<accession>A0A4Q1HE92</accession>
<comment type="similarity">
    <text evidence="1">Belongs to the sigma-70 factor family. ECF subfamily.</text>
</comment>
<dbReference type="InterPro" id="IPR039425">
    <property type="entry name" value="RNA_pol_sigma-70-like"/>
</dbReference>
<dbReference type="NCBIfam" id="NF007232">
    <property type="entry name" value="PRK09651.1"/>
    <property type="match status" value="1"/>
</dbReference>
<gene>
    <name evidence="7" type="ORF">C7R54_25995</name>
</gene>
<organism evidence="7 8">
    <name type="scientific">Achromobacter aloeverae</name>
    <dbReference type="NCBI Taxonomy" id="1750518"/>
    <lineage>
        <taxon>Bacteria</taxon>
        <taxon>Pseudomonadati</taxon>
        <taxon>Pseudomonadota</taxon>
        <taxon>Betaproteobacteria</taxon>
        <taxon>Burkholderiales</taxon>
        <taxon>Alcaligenaceae</taxon>
        <taxon>Achromobacter</taxon>
    </lineage>
</organism>
<dbReference type="NCBIfam" id="NF009180">
    <property type="entry name" value="PRK12528.1"/>
    <property type="match status" value="1"/>
</dbReference>
<dbReference type="Pfam" id="PF04542">
    <property type="entry name" value="Sigma70_r2"/>
    <property type="match status" value="1"/>
</dbReference>
<feature type="domain" description="RNA polymerase sigma factor 70 region 4 type 2" evidence="6">
    <location>
        <begin position="110"/>
        <end position="160"/>
    </location>
</feature>
<dbReference type="Gene3D" id="1.10.10.10">
    <property type="entry name" value="Winged helix-like DNA-binding domain superfamily/Winged helix DNA-binding domain"/>
    <property type="match status" value="1"/>
</dbReference>
<dbReference type="PANTHER" id="PTHR43133:SF63">
    <property type="entry name" value="RNA POLYMERASE SIGMA FACTOR FECI-RELATED"/>
    <property type="match status" value="1"/>
</dbReference>
<dbReference type="Proteomes" id="UP000290849">
    <property type="component" value="Unassembled WGS sequence"/>
</dbReference>
<evidence type="ECO:0000313" key="8">
    <source>
        <dbReference type="Proteomes" id="UP000290849"/>
    </source>
</evidence>
<evidence type="ECO:0000256" key="1">
    <source>
        <dbReference type="ARBA" id="ARBA00010641"/>
    </source>
</evidence>
<dbReference type="InterPro" id="IPR007627">
    <property type="entry name" value="RNA_pol_sigma70_r2"/>
</dbReference>
<dbReference type="EMBL" id="PYAL01000009">
    <property type="protein sequence ID" value="RXN83730.1"/>
    <property type="molecule type" value="Genomic_DNA"/>
</dbReference>
<dbReference type="GO" id="GO:0006352">
    <property type="term" value="P:DNA-templated transcription initiation"/>
    <property type="evidence" value="ECO:0007669"/>
    <property type="project" value="InterPro"/>
</dbReference>
<dbReference type="InterPro" id="IPR013325">
    <property type="entry name" value="RNA_pol_sigma_r2"/>
</dbReference>
<dbReference type="InterPro" id="IPR014284">
    <property type="entry name" value="RNA_pol_sigma-70_dom"/>
</dbReference>
<protein>
    <submittedName>
        <fullName evidence="7">RNA polymerase subunit sigma</fullName>
    </submittedName>
</protein>
<dbReference type="RefSeq" id="WP_129153843.1">
    <property type="nucleotide sequence ID" value="NZ_JBHSDO010000015.1"/>
</dbReference>
<dbReference type="Pfam" id="PF08281">
    <property type="entry name" value="Sigma70_r4_2"/>
    <property type="match status" value="1"/>
</dbReference>
<name>A0A4Q1HE92_9BURK</name>
<dbReference type="GO" id="GO:0003677">
    <property type="term" value="F:DNA binding"/>
    <property type="evidence" value="ECO:0007669"/>
    <property type="project" value="InterPro"/>
</dbReference>
<dbReference type="AlphaFoldDB" id="A0A4Q1HE92"/>
<sequence length="174" mass="19408">MSATSSERDAVTDLYADHHGWLQGWLRRRLGCRHDAADVAHDTFVRIIRARNAADIREPRDYLATIAKGLLVDLFRRRALERAYLDVVASLPPAHVPSTEERALMMEALVEVDAMLAGLPAKVREAFILSQLEGLTYAQIAVRLGVTLRTVNHYMVKALESSYLVVAARERGAS</sequence>
<evidence type="ECO:0000256" key="3">
    <source>
        <dbReference type="ARBA" id="ARBA00023082"/>
    </source>
</evidence>
<dbReference type="CDD" id="cd06171">
    <property type="entry name" value="Sigma70_r4"/>
    <property type="match status" value="1"/>
</dbReference>
<dbReference type="InterPro" id="IPR013249">
    <property type="entry name" value="RNA_pol_sigma70_r4_t2"/>
</dbReference>
<dbReference type="OrthoDB" id="8654550at2"/>
<dbReference type="SUPFAM" id="SSF88659">
    <property type="entry name" value="Sigma3 and sigma4 domains of RNA polymerase sigma factors"/>
    <property type="match status" value="1"/>
</dbReference>
<dbReference type="GO" id="GO:0016987">
    <property type="term" value="F:sigma factor activity"/>
    <property type="evidence" value="ECO:0007669"/>
    <property type="project" value="UniProtKB-KW"/>
</dbReference>
<keyword evidence="3" id="KW-0731">Sigma factor</keyword>
<evidence type="ECO:0000313" key="7">
    <source>
        <dbReference type="EMBL" id="RXN83730.1"/>
    </source>
</evidence>
<dbReference type="SUPFAM" id="SSF88946">
    <property type="entry name" value="Sigma2 domain of RNA polymerase sigma factors"/>
    <property type="match status" value="1"/>
</dbReference>
<keyword evidence="2" id="KW-0805">Transcription regulation</keyword>
<dbReference type="FunFam" id="1.10.1740.10:FF:000009">
    <property type="entry name" value="RNA polymerase sigma factor"/>
    <property type="match status" value="1"/>
</dbReference>
<dbReference type="InterPro" id="IPR013324">
    <property type="entry name" value="RNA_pol_sigma_r3/r4-like"/>
</dbReference>
<dbReference type="NCBIfam" id="TIGR02937">
    <property type="entry name" value="sigma70-ECF"/>
    <property type="match status" value="1"/>
</dbReference>
<evidence type="ECO:0000259" key="6">
    <source>
        <dbReference type="Pfam" id="PF08281"/>
    </source>
</evidence>
<comment type="caution">
    <text evidence="7">The sequence shown here is derived from an EMBL/GenBank/DDBJ whole genome shotgun (WGS) entry which is preliminary data.</text>
</comment>
<evidence type="ECO:0000256" key="2">
    <source>
        <dbReference type="ARBA" id="ARBA00023015"/>
    </source>
</evidence>